<organism evidence="1 2">
    <name type="scientific">Candidatus Dojkabacteria bacterium</name>
    <dbReference type="NCBI Taxonomy" id="2099670"/>
    <lineage>
        <taxon>Bacteria</taxon>
        <taxon>Candidatus Dojkabacteria</taxon>
    </lineage>
</organism>
<sequence length="139" mass="16157">MKVWKKLFIFVFPLFLLVLFFSWHGVYINTRIEEHGCSSSYRRYVVPRFLCQKVTSNHCPTTEFYKLNAERETALCLCDIYLESPDEEIAKSIVGKCDKGCQSIIMNMSLSSGVSKDSLENADFLCKNREEVFPQLYID</sequence>
<reference evidence="1 2" key="1">
    <citation type="journal article" date="2020" name="Biotechnol. Biofuels">
        <title>New insights from the biogas microbiome by comprehensive genome-resolved metagenomics of nearly 1600 species originating from multiple anaerobic digesters.</title>
        <authorList>
            <person name="Campanaro S."/>
            <person name="Treu L."/>
            <person name="Rodriguez-R L.M."/>
            <person name="Kovalovszki A."/>
            <person name="Ziels R.M."/>
            <person name="Maus I."/>
            <person name="Zhu X."/>
            <person name="Kougias P.G."/>
            <person name="Basile A."/>
            <person name="Luo G."/>
            <person name="Schluter A."/>
            <person name="Konstantinidis K.T."/>
            <person name="Angelidaki I."/>
        </authorList>
    </citation>
    <scope>NUCLEOTIDE SEQUENCE [LARGE SCALE GENOMIC DNA]</scope>
    <source>
        <strain evidence="1">AS19jrsBPTG_9</strain>
    </source>
</reference>
<accession>A0A847VD74</accession>
<proteinExistence type="predicted"/>
<protein>
    <submittedName>
        <fullName evidence="1">Uncharacterized protein</fullName>
    </submittedName>
</protein>
<dbReference type="Proteomes" id="UP000564033">
    <property type="component" value="Unassembled WGS sequence"/>
</dbReference>
<evidence type="ECO:0000313" key="2">
    <source>
        <dbReference type="Proteomes" id="UP000564033"/>
    </source>
</evidence>
<gene>
    <name evidence="1" type="ORF">GX888_01715</name>
</gene>
<evidence type="ECO:0000313" key="1">
    <source>
        <dbReference type="EMBL" id="NLZ24449.1"/>
    </source>
</evidence>
<comment type="caution">
    <text evidence="1">The sequence shown here is derived from an EMBL/GenBank/DDBJ whole genome shotgun (WGS) entry which is preliminary data.</text>
</comment>
<dbReference type="AlphaFoldDB" id="A0A847VD74"/>
<dbReference type="EMBL" id="JAAZIL010000046">
    <property type="protein sequence ID" value="NLZ24449.1"/>
    <property type="molecule type" value="Genomic_DNA"/>
</dbReference>
<name>A0A847VD74_9BACT</name>